<dbReference type="EMBL" id="GBXM01073893">
    <property type="protein sequence ID" value="JAH34684.1"/>
    <property type="molecule type" value="Transcribed_RNA"/>
</dbReference>
<reference evidence="1" key="2">
    <citation type="journal article" date="2015" name="Fish Shellfish Immunol.">
        <title>Early steps in the European eel (Anguilla anguilla)-Vibrio vulnificus interaction in the gills: Role of the RtxA13 toxin.</title>
        <authorList>
            <person name="Callol A."/>
            <person name="Pajuelo D."/>
            <person name="Ebbesson L."/>
            <person name="Teles M."/>
            <person name="MacKenzie S."/>
            <person name="Amaro C."/>
        </authorList>
    </citation>
    <scope>NUCLEOTIDE SEQUENCE</scope>
</reference>
<organism evidence="1">
    <name type="scientific">Anguilla anguilla</name>
    <name type="common">European freshwater eel</name>
    <name type="synonym">Muraena anguilla</name>
    <dbReference type="NCBI Taxonomy" id="7936"/>
    <lineage>
        <taxon>Eukaryota</taxon>
        <taxon>Metazoa</taxon>
        <taxon>Chordata</taxon>
        <taxon>Craniata</taxon>
        <taxon>Vertebrata</taxon>
        <taxon>Euteleostomi</taxon>
        <taxon>Actinopterygii</taxon>
        <taxon>Neopterygii</taxon>
        <taxon>Teleostei</taxon>
        <taxon>Anguilliformes</taxon>
        <taxon>Anguillidae</taxon>
        <taxon>Anguilla</taxon>
    </lineage>
</organism>
<dbReference type="AlphaFoldDB" id="A0A0E9RZM0"/>
<reference evidence="1" key="1">
    <citation type="submission" date="2014-11" db="EMBL/GenBank/DDBJ databases">
        <authorList>
            <person name="Amaro Gonzalez C."/>
        </authorList>
    </citation>
    <scope>NUCLEOTIDE SEQUENCE</scope>
</reference>
<protein>
    <submittedName>
        <fullName evidence="1">Uncharacterized protein</fullName>
    </submittedName>
</protein>
<proteinExistence type="predicted"/>
<sequence length="53" mass="6195">MLTLEHTTEVIRERDTWLYPVWEEFCSQALVLFLTRGFTRGVWCNGYGVGLVT</sequence>
<evidence type="ECO:0000313" key="1">
    <source>
        <dbReference type="EMBL" id="JAH34684.1"/>
    </source>
</evidence>
<name>A0A0E9RZM0_ANGAN</name>
<accession>A0A0E9RZM0</accession>